<sequence length="306" mass="33083">MLKLRSLVPVKTPLALRCLLPVSCSTLRYAASAPGKWKCPCGLNNFDFHSECYSCHKKRADLPVEKPVSPLSLLGEVCMDDGDSADGFTCVTAEDKTRVLEGFWMCPACYTFNGAQRSSCIYCQERRPLVHTGSATGTRMGLHTRDAGKVAVNASPVSTGLHTAAVGSTGVISSTCSYETASSQPFKKGDWYCACGAHNFSRNTHCRKCSDPRAFSKSETSEKRSLGNHPGDWSCPECEMYNFSWRKVCKRCNRAQPVTDAESISAQTGTKAASEMSAGWVCPACHSINPAEDARMCVICGSPNGV</sequence>
<protein>
    <recommendedName>
        <fullName evidence="5">RanBP2-type domain-containing protein</fullName>
    </recommendedName>
</protein>
<feature type="domain" description="RanBP2-type" evidence="5">
    <location>
        <begin position="187"/>
        <end position="215"/>
    </location>
</feature>
<dbReference type="GO" id="GO:0008270">
    <property type="term" value="F:zinc ion binding"/>
    <property type="evidence" value="ECO:0007669"/>
    <property type="project" value="UniProtKB-KW"/>
</dbReference>
<evidence type="ECO:0000259" key="5">
    <source>
        <dbReference type="PROSITE" id="PS50199"/>
    </source>
</evidence>
<dbReference type="AlphaFoldDB" id="A0A836HLD7"/>
<dbReference type="RefSeq" id="XP_067754538.1">
    <property type="nucleotide sequence ID" value="XM_067898381.1"/>
</dbReference>
<comment type="caution">
    <text evidence="6">The sequence shown here is derived from an EMBL/GenBank/DDBJ whole genome shotgun (WGS) entry which is preliminary data.</text>
</comment>
<evidence type="ECO:0000256" key="2">
    <source>
        <dbReference type="ARBA" id="ARBA00022771"/>
    </source>
</evidence>
<keyword evidence="7" id="KW-1185">Reference proteome</keyword>
<dbReference type="PANTHER" id="PTHR23111">
    <property type="entry name" value="ZINC FINGER PROTEIN"/>
    <property type="match status" value="1"/>
</dbReference>
<dbReference type="PROSITE" id="PS01358">
    <property type="entry name" value="ZF_RANBP2_1"/>
    <property type="match status" value="2"/>
</dbReference>
<gene>
    <name evidence="6" type="ORF">JKF63_02353</name>
</gene>
<evidence type="ECO:0000256" key="1">
    <source>
        <dbReference type="ARBA" id="ARBA00022723"/>
    </source>
</evidence>
<reference evidence="6 7" key="1">
    <citation type="submission" date="2021-02" db="EMBL/GenBank/DDBJ databases">
        <title>Porcisia hertigi Genome sequencing and assembly.</title>
        <authorList>
            <person name="Almutairi H."/>
            <person name="Gatherer D."/>
        </authorList>
    </citation>
    <scope>NUCLEOTIDE SEQUENCE [LARGE SCALE GENOMIC DNA]</scope>
    <source>
        <strain evidence="6 7">C119</strain>
    </source>
</reference>
<evidence type="ECO:0000256" key="3">
    <source>
        <dbReference type="ARBA" id="ARBA00022833"/>
    </source>
</evidence>
<feature type="domain" description="RanBP2-type" evidence="5">
    <location>
        <begin position="100"/>
        <end position="129"/>
    </location>
</feature>
<feature type="domain" description="RanBP2-type" evidence="5">
    <location>
        <begin position="229"/>
        <end position="258"/>
    </location>
</feature>
<name>A0A836HLD7_9TRYP</name>
<dbReference type="OrthoDB" id="448399at2759"/>
<dbReference type="PROSITE" id="PS50199">
    <property type="entry name" value="ZF_RANBP2_2"/>
    <property type="match status" value="3"/>
</dbReference>
<evidence type="ECO:0000313" key="7">
    <source>
        <dbReference type="Proteomes" id="UP000674318"/>
    </source>
</evidence>
<dbReference type="GO" id="GO:0003729">
    <property type="term" value="F:mRNA binding"/>
    <property type="evidence" value="ECO:0007669"/>
    <property type="project" value="TreeGrafter"/>
</dbReference>
<accession>A0A836HLD7</accession>
<evidence type="ECO:0000256" key="4">
    <source>
        <dbReference type="PROSITE-ProRule" id="PRU00322"/>
    </source>
</evidence>
<organism evidence="6 7">
    <name type="scientific">Porcisia hertigi</name>
    <dbReference type="NCBI Taxonomy" id="2761500"/>
    <lineage>
        <taxon>Eukaryota</taxon>
        <taxon>Discoba</taxon>
        <taxon>Euglenozoa</taxon>
        <taxon>Kinetoplastea</taxon>
        <taxon>Metakinetoplastina</taxon>
        <taxon>Trypanosomatida</taxon>
        <taxon>Trypanosomatidae</taxon>
        <taxon>Leishmaniinae</taxon>
        <taxon>Porcisia</taxon>
    </lineage>
</organism>
<dbReference type="Proteomes" id="UP000674318">
    <property type="component" value="Unassembled WGS sequence"/>
</dbReference>
<proteinExistence type="predicted"/>
<dbReference type="Pfam" id="PF00641">
    <property type="entry name" value="Zn_ribbon_RanBP"/>
    <property type="match status" value="3"/>
</dbReference>
<dbReference type="SUPFAM" id="SSF90209">
    <property type="entry name" value="Ran binding protein zinc finger-like"/>
    <property type="match status" value="3"/>
</dbReference>
<dbReference type="SMART" id="SM00547">
    <property type="entry name" value="ZnF_RBZ"/>
    <property type="match status" value="5"/>
</dbReference>
<dbReference type="EMBL" id="JAFJZO010000033">
    <property type="protein sequence ID" value="KAG5495286.1"/>
    <property type="molecule type" value="Genomic_DNA"/>
</dbReference>
<dbReference type="InterPro" id="IPR036443">
    <property type="entry name" value="Znf_RanBP2_sf"/>
</dbReference>
<dbReference type="Gene3D" id="4.10.1060.10">
    <property type="entry name" value="Zinc finger, RanBP2-type"/>
    <property type="match status" value="3"/>
</dbReference>
<dbReference type="KEGG" id="phet:94288458"/>
<evidence type="ECO:0000313" key="6">
    <source>
        <dbReference type="EMBL" id="KAG5495286.1"/>
    </source>
</evidence>
<keyword evidence="3" id="KW-0862">Zinc</keyword>
<keyword evidence="1" id="KW-0479">Metal-binding</keyword>
<dbReference type="PANTHER" id="PTHR23111:SF40">
    <property type="entry name" value="RNA-BINDING PROTEIN INVOLVED IN HETEROCHROMATIN ASSEMBLY-RELATED"/>
    <property type="match status" value="1"/>
</dbReference>
<dbReference type="GeneID" id="94288458"/>
<keyword evidence="2 4" id="KW-0863">Zinc-finger</keyword>
<dbReference type="InterPro" id="IPR001876">
    <property type="entry name" value="Znf_RanBP2"/>
</dbReference>